<evidence type="ECO:0000313" key="2">
    <source>
        <dbReference type="EMBL" id="ETN10047.1"/>
    </source>
</evidence>
<dbReference type="VEuPathDB" id="FungiDB:PPTG_22781"/>
<evidence type="ECO:0000256" key="1">
    <source>
        <dbReference type="SAM" id="MobiDB-lite"/>
    </source>
</evidence>
<dbReference type="RefSeq" id="XP_008904484.1">
    <property type="nucleotide sequence ID" value="XM_008906236.1"/>
</dbReference>
<organism evidence="2 3">
    <name type="scientific">Phytophthora nicotianae (strain INRA-310)</name>
    <name type="common">Phytophthora parasitica</name>
    <dbReference type="NCBI Taxonomy" id="761204"/>
    <lineage>
        <taxon>Eukaryota</taxon>
        <taxon>Sar</taxon>
        <taxon>Stramenopiles</taxon>
        <taxon>Oomycota</taxon>
        <taxon>Peronosporomycetes</taxon>
        <taxon>Peronosporales</taxon>
        <taxon>Peronosporaceae</taxon>
        <taxon>Phytophthora</taxon>
    </lineage>
</organism>
<reference evidence="2 3" key="2">
    <citation type="submission" date="2013-11" db="EMBL/GenBank/DDBJ databases">
        <title>The Genome Sequence of Phytophthora parasitica INRA-310.</title>
        <authorList>
            <consortium name="The Broad Institute Genomics Platform"/>
            <person name="Russ C."/>
            <person name="Tyler B."/>
            <person name="Panabieres F."/>
            <person name="Shan W."/>
            <person name="Tripathy S."/>
            <person name="Grunwald N."/>
            <person name="Machado M."/>
            <person name="Johnson C.S."/>
            <person name="Arredondo F."/>
            <person name="Hong C."/>
            <person name="Coffey M."/>
            <person name="Young S.K."/>
            <person name="Zeng Q."/>
            <person name="Gargeya S."/>
            <person name="Fitzgerald M."/>
            <person name="Abouelleil A."/>
            <person name="Alvarado L."/>
            <person name="Chapman S.B."/>
            <person name="Gainer-Dewar J."/>
            <person name="Goldberg J."/>
            <person name="Griggs A."/>
            <person name="Gujja S."/>
            <person name="Hansen M."/>
            <person name="Howarth C."/>
            <person name="Imamovic A."/>
            <person name="Ireland A."/>
            <person name="Larimer J."/>
            <person name="McCowan C."/>
            <person name="Murphy C."/>
            <person name="Pearson M."/>
            <person name="Poon T.W."/>
            <person name="Priest M."/>
            <person name="Roberts A."/>
            <person name="Saif S."/>
            <person name="Shea T."/>
            <person name="Sykes S."/>
            <person name="Wortman J."/>
            <person name="Nusbaum C."/>
            <person name="Birren B."/>
        </authorList>
    </citation>
    <scope>NUCLEOTIDE SEQUENCE [LARGE SCALE GENOMIC DNA]</scope>
    <source>
        <strain evidence="2 3">INRA-310</strain>
    </source>
</reference>
<evidence type="ECO:0000313" key="3">
    <source>
        <dbReference type="Proteomes" id="UP000018817"/>
    </source>
</evidence>
<gene>
    <name evidence="2" type="ORF">PPTG_22781</name>
</gene>
<dbReference type="EMBL" id="KI669583">
    <property type="protein sequence ID" value="ETN10047.1"/>
    <property type="molecule type" value="Genomic_DNA"/>
</dbReference>
<feature type="compositionally biased region" description="Basic and acidic residues" evidence="1">
    <location>
        <begin position="75"/>
        <end position="84"/>
    </location>
</feature>
<feature type="region of interest" description="Disordered" evidence="1">
    <location>
        <begin position="60"/>
        <end position="84"/>
    </location>
</feature>
<sequence length="168" mass="19201">MQLHRTFYVGRLKKYHPSAIPNVHTSMDSTPTFQRDGPLPLIDASRWIVEQIVDHDTHQLCGARGGQPGESPRAPNDDYNPRERQSRLSWDIDDVMPMILPALTLTIDEALHKDPAASRQPGHCQRRSARMISKLLFNTVANARLKNLNERKRATSPMNHFRVDNCAW</sequence>
<dbReference type="Proteomes" id="UP000018817">
    <property type="component" value="Unassembled WGS sequence"/>
</dbReference>
<name>W2QA58_PHYN3</name>
<dbReference type="GeneID" id="20191380"/>
<reference evidence="3" key="1">
    <citation type="submission" date="2011-12" db="EMBL/GenBank/DDBJ databases">
        <authorList>
            <consortium name="The Broad Institute Genome Sequencing Platform"/>
            <person name="Russ C."/>
            <person name="Tyler B."/>
            <person name="Panabieres F."/>
            <person name="Shan W."/>
            <person name="Tripathy S."/>
            <person name="Grunwald N."/>
            <person name="Machado M."/>
            <person name="Young S.K."/>
            <person name="Zeng Q."/>
            <person name="Gargeya S."/>
            <person name="Fitzgerald M."/>
            <person name="Haas B."/>
            <person name="Abouelleil A."/>
            <person name="Alvarado L."/>
            <person name="Arachchi H.M."/>
            <person name="Berlin A."/>
            <person name="Chapman S.B."/>
            <person name="Gearin G."/>
            <person name="Goldberg J."/>
            <person name="Griggs A."/>
            <person name="Gujja S."/>
            <person name="Hansen M."/>
            <person name="Heiman D."/>
            <person name="Howarth C."/>
            <person name="Larimer J."/>
            <person name="Lui A."/>
            <person name="MacDonald P.J.P."/>
            <person name="McCowen C."/>
            <person name="Montmayeur A."/>
            <person name="Murphy C."/>
            <person name="Neiman D."/>
            <person name="Pearson M."/>
            <person name="Priest M."/>
            <person name="Roberts A."/>
            <person name="Saif S."/>
            <person name="Shea T."/>
            <person name="Sisk P."/>
            <person name="Stolte C."/>
            <person name="Sykes S."/>
            <person name="Wortman J."/>
            <person name="Nusbaum C."/>
            <person name="Birren B."/>
        </authorList>
    </citation>
    <scope>NUCLEOTIDE SEQUENCE [LARGE SCALE GENOMIC DNA]</scope>
    <source>
        <strain evidence="3">INRA-310</strain>
    </source>
</reference>
<protein>
    <submittedName>
        <fullName evidence="2">Uncharacterized protein</fullName>
    </submittedName>
</protein>
<proteinExistence type="predicted"/>
<dbReference type="AlphaFoldDB" id="W2QA58"/>
<accession>W2QA58</accession>